<organism evidence="13 14">
    <name type="scientific">Buchnera aphidicola subsp. Rhopalosiphum padi</name>
    <dbReference type="NCBI Taxonomy" id="98793"/>
    <lineage>
        <taxon>Bacteria</taxon>
        <taxon>Pseudomonadati</taxon>
        <taxon>Pseudomonadota</taxon>
        <taxon>Gammaproteobacteria</taxon>
        <taxon>Enterobacterales</taxon>
        <taxon>Erwiniaceae</taxon>
        <taxon>Buchnera</taxon>
    </lineage>
</organism>
<keyword evidence="7 10" id="KW-0067">ATP-binding</keyword>
<sequence>MKVKTRFAPSPTGNLHIGSIRTALYSWLFARHYNGKFVLRIEDTDFERSDLKSVKSIFSGLEWLGLNWDEGPYFQSKRLERYKEVIKIMLEKGNAYKCFCSLKKLEDERTKQISKGEKPRYSGICRNLDQRNVLNKNYVIRFKNPISGKVTFEDKIRGKIVFQNEELDDLIIQRSNGIPTYNFCVVIDDLDMKITHVIRGEDHINNTPRQINILKSLNAQIPIYAHVSMILNEEGCKFSKRKDALNILEYYKDGFLPEALLNYIIRLGWSYGNQEIFSISEMQKLFNLKQISKSSSSINMKKLFWLNKYYINNLPLNYISNLLKYHINCENINLKNGPNLESVLILLRNRCHTLKEIAQSSRYFYEEFEDFEKSAADQYLIPENYVILKKLYENIKKISIWKNETLSTMIKNKSVKLKTQLRKISMLLRVVLTGNMYSPNISSIIFLIGKEKTLLRLKRAMVFIENNINDINHLEKK</sequence>
<dbReference type="Gene3D" id="3.40.50.620">
    <property type="entry name" value="HUPs"/>
    <property type="match status" value="1"/>
</dbReference>
<comment type="catalytic activity">
    <reaction evidence="10">
        <text>tRNA(Glu) + L-glutamate + ATP = L-glutamyl-tRNA(Glu) + AMP + diphosphate</text>
        <dbReference type="Rhea" id="RHEA:23540"/>
        <dbReference type="Rhea" id="RHEA-COMP:9663"/>
        <dbReference type="Rhea" id="RHEA-COMP:9680"/>
        <dbReference type="ChEBI" id="CHEBI:29985"/>
        <dbReference type="ChEBI" id="CHEBI:30616"/>
        <dbReference type="ChEBI" id="CHEBI:33019"/>
        <dbReference type="ChEBI" id="CHEBI:78442"/>
        <dbReference type="ChEBI" id="CHEBI:78520"/>
        <dbReference type="ChEBI" id="CHEBI:456215"/>
        <dbReference type="EC" id="6.1.1.17"/>
    </reaction>
</comment>
<dbReference type="GO" id="GO:0000049">
    <property type="term" value="F:tRNA binding"/>
    <property type="evidence" value="ECO:0007669"/>
    <property type="project" value="InterPro"/>
</dbReference>
<dbReference type="CDD" id="cd00808">
    <property type="entry name" value="GluRS_core"/>
    <property type="match status" value="1"/>
</dbReference>
<dbReference type="InterPro" id="IPR014729">
    <property type="entry name" value="Rossmann-like_a/b/a_fold"/>
</dbReference>
<dbReference type="GO" id="GO:0008270">
    <property type="term" value="F:zinc ion binding"/>
    <property type="evidence" value="ECO:0007669"/>
    <property type="project" value="InterPro"/>
</dbReference>
<gene>
    <name evidence="10" type="primary">gltX</name>
    <name evidence="13" type="ORF">D9V76_00365</name>
</gene>
<dbReference type="InterPro" id="IPR049940">
    <property type="entry name" value="GluQ/Sye"/>
</dbReference>
<evidence type="ECO:0000259" key="12">
    <source>
        <dbReference type="Pfam" id="PF19269"/>
    </source>
</evidence>
<dbReference type="HAMAP" id="MF_00022">
    <property type="entry name" value="Glu_tRNA_synth_type1"/>
    <property type="match status" value="1"/>
</dbReference>
<dbReference type="EMBL" id="CP034858">
    <property type="protein sequence ID" value="QCI24728.1"/>
    <property type="molecule type" value="Genomic_DNA"/>
</dbReference>
<evidence type="ECO:0000259" key="11">
    <source>
        <dbReference type="Pfam" id="PF00749"/>
    </source>
</evidence>
<name>A0A4D6YG71_BUCRP</name>
<proteinExistence type="inferred from homology"/>
<dbReference type="GO" id="GO:0005829">
    <property type="term" value="C:cytosol"/>
    <property type="evidence" value="ECO:0007669"/>
    <property type="project" value="TreeGrafter"/>
</dbReference>
<evidence type="ECO:0000256" key="6">
    <source>
        <dbReference type="ARBA" id="ARBA00022741"/>
    </source>
</evidence>
<dbReference type="Pfam" id="PF19269">
    <property type="entry name" value="Anticodon_2"/>
    <property type="match status" value="1"/>
</dbReference>
<dbReference type="InterPro" id="IPR000924">
    <property type="entry name" value="Glu/Gln-tRNA-synth"/>
</dbReference>
<evidence type="ECO:0000313" key="14">
    <source>
        <dbReference type="Proteomes" id="UP000298688"/>
    </source>
</evidence>
<dbReference type="Gene3D" id="1.10.10.350">
    <property type="match status" value="1"/>
</dbReference>
<dbReference type="SUPFAM" id="SSF52374">
    <property type="entry name" value="Nucleotidylyl transferase"/>
    <property type="match status" value="1"/>
</dbReference>
<dbReference type="SUPFAM" id="SSF48163">
    <property type="entry name" value="An anticodon-binding domain of class I aminoacyl-tRNA synthetases"/>
    <property type="match status" value="1"/>
</dbReference>
<dbReference type="GO" id="GO:0006424">
    <property type="term" value="P:glutamyl-tRNA aminoacylation"/>
    <property type="evidence" value="ECO:0007669"/>
    <property type="project" value="UniProtKB-UniRule"/>
</dbReference>
<dbReference type="InterPro" id="IPR020058">
    <property type="entry name" value="Glu/Gln-tRNA-synth_Ib_cat-dom"/>
</dbReference>
<evidence type="ECO:0000256" key="9">
    <source>
        <dbReference type="ARBA" id="ARBA00023146"/>
    </source>
</evidence>
<evidence type="ECO:0000256" key="10">
    <source>
        <dbReference type="HAMAP-Rule" id="MF_00022"/>
    </source>
</evidence>
<feature type="short sequence motif" description="'HIGH' region" evidence="10">
    <location>
        <begin position="9"/>
        <end position="19"/>
    </location>
</feature>
<evidence type="ECO:0000256" key="7">
    <source>
        <dbReference type="ARBA" id="ARBA00022840"/>
    </source>
</evidence>
<feature type="short sequence motif" description="'KMSKS' region" evidence="10">
    <location>
        <begin position="237"/>
        <end position="241"/>
    </location>
</feature>
<evidence type="ECO:0000256" key="1">
    <source>
        <dbReference type="ARBA" id="ARBA00004496"/>
    </source>
</evidence>
<dbReference type="PANTHER" id="PTHR43311:SF2">
    <property type="entry name" value="GLUTAMATE--TRNA LIGASE, MITOCHONDRIAL-RELATED"/>
    <property type="match status" value="1"/>
</dbReference>
<dbReference type="InterPro" id="IPR008925">
    <property type="entry name" value="aa_tRNA-synth_I_cd-bd_sf"/>
</dbReference>
<dbReference type="NCBIfam" id="TIGR00464">
    <property type="entry name" value="gltX_bact"/>
    <property type="match status" value="1"/>
</dbReference>
<dbReference type="FunFam" id="3.40.50.620:FF:000007">
    <property type="entry name" value="Glutamate--tRNA ligase"/>
    <property type="match status" value="1"/>
</dbReference>
<dbReference type="InterPro" id="IPR004527">
    <property type="entry name" value="Glu-tRNA-ligase_bac/mito"/>
</dbReference>
<evidence type="ECO:0000256" key="2">
    <source>
        <dbReference type="ARBA" id="ARBA00007894"/>
    </source>
</evidence>
<reference evidence="13 14" key="1">
    <citation type="submission" date="2018-12" db="EMBL/GenBank/DDBJ databases">
        <authorList>
            <person name="Chong R.A."/>
        </authorList>
    </citation>
    <scope>NUCLEOTIDE SEQUENCE [LARGE SCALE GENOMIC DNA]</scope>
    <source>
        <strain evidence="13 14">Rpa</strain>
    </source>
</reference>
<feature type="domain" description="Glutamyl/glutaminyl-tRNA synthetase class Ib catalytic" evidence="11">
    <location>
        <begin position="2"/>
        <end position="305"/>
    </location>
</feature>
<evidence type="ECO:0000256" key="3">
    <source>
        <dbReference type="ARBA" id="ARBA00011245"/>
    </source>
</evidence>
<keyword evidence="4 10" id="KW-0963">Cytoplasm</keyword>
<dbReference type="AlphaFoldDB" id="A0A4D6YG71"/>
<feature type="binding site" evidence="10">
    <location>
        <position position="240"/>
    </location>
    <ligand>
        <name>ATP</name>
        <dbReference type="ChEBI" id="CHEBI:30616"/>
    </ligand>
</feature>
<dbReference type="Proteomes" id="UP000298688">
    <property type="component" value="Chromosome"/>
</dbReference>
<dbReference type="PRINTS" id="PR00987">
    <property type="entry name" value="TRNASYNTHGLU"/>
</dbReference>
<keyword evidence="9 10" id="KW-0030">Aminoacyl-tRNA synthetase</keyword>
<dbReference type="InterPro" id="IPR020751">
    <property type="entry name" value="aa-tRNA-synth_I_codon-bd_sub2"/>
</dbReference>
<protein>
    <recommendedName>
        <fullName evidence="10">Glutamate--tRNA ligase</fullName>
        <ecNumber evidence="10">6.1.1.17</ecNumber>
    </recommendedName>
    <alternativeName>
        <fullName evidence="10">Glutamyl-tRNA synthetase</fullName>
        <shortName evidence="10">GluRS</shortName>
    </alternativeName>
</protein>
<comment type="subcellular location">
    <subcellularLocation>
        <location evidence="1 10">Cytoplasm</location>
    </subcellularLocation>
</comment>
<dbReference type="PANTHER" id="PTHR43311">
    <property type="entry name" value="GLUTAMATE--TRNA LIGASE"/>
    <property type="match status" value="1"/>
</dbReference>
<dbReference type="InterPro" id="IPR033910">
    <property type="entry name" value="GluRS_core"/>
</dbReference>
<keyword evidence="5 10" id="KW-0436">Ligase</keyword>
<accession>A0A4D6YG71</accession>
<evidence type="ECO:0000256" key="8">
    <source>
        <dbReference type="ARBA" id="ARBA00022917"/>
    </source>
</evidence>
<evidence type="ECO:0000313" key="13">
    <source>
        <dbReference type="EMBL" id="QCI24728.1"/>
    </source>
</evidence>
<keyword evidence="6 10" id="KW-0547">Nucleotide-binding</keyword>
<dbReference type="Pfam" id="PF00749">
    <property type="entry name" value="tRNA-synt_1c"/>
    <property type="match status" value="1"/>
</dbReference>
<evidence type="ECO:0000256" key="5">
    <source>
        <dbReference type="ARBA" id="ARBA00022598"/>
    </source>
</evidence>
<dbReference type="InterPro" id="IPR045462">
    <property type="entry name" value="aa-tRNA-synth_I_cd-bd"/>
</dbReference>
<comment type="similarity">
    <text evidence="2 10">Belongs to the class-I aminoacyl-tRNA synthetase family. Glutamate--tRNA ligase type 1 subfamily.</text>
</comment>
<dbReference type="EC" id="6.1.1.17" evidence="10"/>
<dbReference type="OrthoDB" id="9807503at2"/>
<dbReference type="GO" id="GO:0005524">
    <property type="term" value="F:ATP binding"/>
    <property type="evidence" value="ECO:0007669"/>
    <property type="project" value="UniProtKB-UniRule"/>
</dbReference>
<dbReference type="GO" id="GO:0004818">
    <property type="term" value="F:glutamate-tRNA ligase activity"/>
    <property type="evidence" value="ECO:0007669"/>
    <property type="project" value="UniProtKB-UniRule"/>
</dbReference>
<evidence type="ECO:0000256" key="4">
    <source>
        <dbReference type="ARBA" id="ARBA00022490"/>
    </source>
</evidence>
<comment type="function">
    <text evidence="10">Catalyzes the attachment of glutamate to tRNA(Glu) in a two-step reaction: glutamate is first activated by ATP to form Glu-AMP and then transferred to the acceptor end of tRNA(Glu).</text>
</comment>
<reference evidence="13 14" key="2">
    <citation type="submission" date="2019-05" db="EMBL/GenBank/DDBJ databases">
        <title>Genome evolution of the obligate endosymbiont Buchnera aphidicola.</title>
        <authorList>
            <person name="Moran N.A."/>
        </authorList>
    </citation>
    <scope>NUCLEOTIDE SEQUENCE [LARGE SCALE GENOMIC DNA]</scope>
    <source>
        <strain evidence="13 14">Rpa</strain>
    </source>
</reference>
<keyword evidence="8 10" id="KW-0648">Protein biosynthesis</keyword>
<feature type="domain" description="Aminoacyl-tRNA synthetase class I anticodon-binding" evidence="12">
    <location>
        <begin position="327"/>
        <end position="460"/>
    </location>
</feature>
<comment type="caution">
    <text evidence="10">Lacks conserved residue(s) required for the propagation of feature annotation.</text>
</comment>
<comment type="subunit">
    <text evidence="3 10">Monomer.</text>
</comment>
<dbReference type="RefSeq" id="WP_158336870.1">
    <property type="nucleotide sequence ID" value="NZ_CP034858.1"/>
</dbReference>